<sequence>MHNTQDQLDNKYYKAGMKSVADDHSAFYDSHIKFSIDAKLGREAEGFLEFESGTDKLLRE</sequence>
<dbReference type="Proteomes" id="UP000033423">
    <property type="component" value="Unassembled WGS sequence"/>
</dbReference>
<dbReference type="EMBL" id="LACI01002486">
    <property type="protein sequence ID" value="KJU81933.1"/>
    <property type="molecule type" value="Genomic_DNA"/>
</dbReference>
<name>A0A0F3GMN4_9BACT</name>
<accession>A0A0F3GMN4</accession>
<evidence type="ECO:0000313" key="2">
    <source>
        <dbReference type="Proteomes" id="UP000033423"/>
    </source>
</evidence>
<comment type="caution">
    <text evidence="1">The sequence shown here is derived from an EMBL/GenBank/DDBJ whole genome shotgun (WGS) entry which is preliminary data.</text>
</comment>
<organism evidence="1 2">
    <name type="scientific">Candidatus Magnetobacterium bavaricum</name>
    <dbReference type="NCBI Taxonomy" id="29290"/>
    <lineage>
        <taxon>Bacteria</taxon>
        <taxon>Pseudomonadati</taxon>
        <taxon>Nitrospirota</taxon>
        <taxon>Thermodesulfovibrionia</taxon>
        <taxon>Thermodesulfovibrionales</taxon>
        <taxon>Candidatus Magnetobacteriaceae</taxon>
        <taxon>Candidatus Magnetobacterium</taxon>
    </lineage>
</organism>
<protein>
    <submittedName>
        <fullName evidence="1">Uncharacterized protein</fullName>
    </submittedName>
</protein>
<gene>
    <name evidence="1" type="ORF">MBAV_005874</name>
</gene>
<dbReference type="AlphaFoldDB" id="A0A0F3GMN4"/>
<proteinExistence type="predicted"/>
<keyword evidence="2" id="KW-1185">Reference proteome</keyword>
<reference evidence="1 2" key="1">
    <citation type="submission" date="2015-02" db="EMBL/GenBank/DDBJ databases">
        <title>Single-cell genomics of uncultivated deep-branching MTB reveals a conserved set of magnetosome genes.</title>
        <authorList>
            <person name="Kolinko S."/>
            <person name="Richter M."/>
            <person name="Glockner F.O."/>
            <person name="Brachmann A."/>
            <person name="Schuler D."/>
        </authorList>
    </citation>
    <scope>NUCLEOTIDE SEQUENCE [LARGE SCALE GENOMIC DNA]</scope>
    <source>
        <strain evidence="1">TM-1</strain>
    </source>
</reference>
<evidence type="ECO:0000313" key="1">
    <source>
        <dbReference type="EMBL" id="KJU81933.1"/>
    </source>
</evidence>